<accession>A0A1W1VP77</accession>
<keyword evidence="1" id="KW-1133">Transmembrane helix</keyword>
<dbReference type="Proteomes" id="UP000192266">
    <property type="component" value="Unassembled WGS sequence"/>
</dbReference>
<reference evidence="2 3" key="1">
    <citation type="submission" date="2017-04" db="EMBL/GenBank/DDBJ databases">
        <authorList>
            <person name="Afonso C.L."/>
            <person name="Miller P.J."/>
            <person name="Scott M.A."/>
            <person name="Spackman E."/>
            <person name="Goraichik I."/>
            <person name="Dimitrov K.M."/>
            <person name="Suarez D.L."/>
            <person name="Swayne D.E."/>
        </authorList>
    </citation>
    <scope>NUCLEOTIDE SEQUENCE [LARGE SCALE GENOMIC DNA]</scope>
    <source>
        <strain evidence="2 3">DSM 11622</strain>
    </source>
</reference>
<evidence type="ECO:0000313" key="2">
    <source>
        <dbReference type="EMBL" id="SMB95158.1"/>
    </source>
</evidence>
<sequence length="43" mass="4957">MVANSFQFIGPPLIVLSLGFFRVYITIDFYNQVVLTAKKVYDK</sequence>
<gene>
    <name evidence="2" type="ORF">SAMN00120144_1877</name>
</gene>
<feature type="transmembrane region" description="Helical" evidence="1">
    <location>
        <begin position="6"/>
        <end position="25"/>
    </location>
</feature>
<proteinExistence type="predicted"/>
<protein>
    <submittedName>
        <fullName evidence="2">Uncharacterized protein</fullName>
    </submittedName>
</protein>
<dbReference type="AlphaFoldDB" id="A0A1W1VP77"/>
<organism evidence="2 3">
    <name type="scientific">Hymenobacter roseosalivarius DSM 11622</name>
    <dbReference type="NCBI Taxonomy" id="645990"/>
    <lineage>
        <taxon>Bacteria</taxon>
        <taxon>Pseudomonadati</taxon>
        <taxon>Bacteroidota</taxon>
        <taxon>Cytophagia</taxon>
        <taxon>Cytophagales</taxon>
        <taxon>Hymenobacteraceae</taxon>
        <taxon>Hymenobacter</taxon>
    </lineage>
</organism>
<dbReference type="EMBL" id="FWWW01000068">
    <property type="protein sequence ID" value="SMB95158.1"/>
    <property type="molecule type" value="Genomic_DNA"/>
</dbReference>
<keyword evidence="3" id="KW-1185">Reference proteome</keyword>
<evidence type="ECO:0000313" key="3">
    <source>
        <dbReference type="Proteomes" id="UP000192266"/>
    </source>
</evidence>
<keyword evidence="1" id="KW-0472">Membrane</keyword>
<evidence type="ECO:0000256" key="1">
    <source>
        <dbReference type="SAM" id="Phobius"/>
    </source>
</evidence>
<keyword evidence="1" id="KW-0812">Transmembrane</keyword>
<name>A0A1W1VP77_9BACT</name>